<dbReference type="FunCoup" id="A0A448YIZ0">
    <property type="interactions" value="271"/>
</dbReference>
<comment type="subcellular location">
    <subcellularLocation>
        <location evidence="1">Mitochondrion inner membrane</location>
        <topology evidence="1">Single-pass membrane protein</topology>
    </subcellularLocation>
</comment>
<dbReference type="FunFam" id="4.10.95.10:FF:000001">
    <property type="entry name" value="Cytochrome c oxidase subunit 6A, mitochondrial"/>
    <property type="match status" value="1"/>
</dbReference>
<dbReference type="Proteomes" id="UP000290900">
    <property type="component" value="Unassembled WGS sequence"/>
</dbReference>
<keyword evidence="4 13" id="KW-0812">Transmembrane</keyword>
<comment type="similarity">
    <text evidence="3 12">Belongs to the cytochrome c oxidase subunit 6A family.</text>
</comment>
<accession>A0A448YIZ0</accession>
<dbReference type="PANTHER" id="PTHR11504">
    <property type="entry name" value="CYTOCHROME C OXIDASE POLYPEPTIDE VIA"/>
    <property type="match status" value="1"/>
</dbReference>
<dbReference type="AlphaFoldDB" id="A0A448YIZ0"/>
<dbReference type="GO" id="GO:0005743">
    <property type="term" value="C:mitochondrial inner membrane"/>
    <property type="evidence" value="ECO:0007669"/>
    <property type="project" value="UniProtKB-SubCell"/>
</dbReference>
<evidence type="ECO:0000256" key="6">
    <source>
        <dbReference type="ARBA" id="ARBA00022946"/>
    </source>
</evidence>
<dbReference type="STRING" id="13370.A0A448YIZ0"/>
<evidence type="ECO:0000256" key="5">
    <source>
        <dbReference type="ARBA" id="ARBA00022792"/>
    </source>
</evidence>
<keyword evidence="7 13" id="KW-1133">Transmembrane helix</keyword>
<dbReference type="GO" id="GO:0006123">
    <property type="term" value="P:mitochondrial electron transport, cytochrome c to oxygen"/>
    <property type="evidence" value="ECO:0007669"/>
    <property type="project" value="TreeGrafter"/>
</dbReference>
<keyword evidence="8" id="KW-0496">Mitochondrion</keyword>
<keyword evidence="5" id="KW-0999">Mitochondrion inner membrane</keyword>
<name>A0A448YIZ0_BRENA</name>
<evidence type="ECO:0000256" key="1">
    <source>
        <dbReference type="ARBA" id="ARBA00004434"/>
    </source>
</evidence>
<dbReference type="OrthoDB" id="5947505at2759"/>
<dbReference type="PIRSF" id="PIRSF000277">
    <property type="entry name" value="COX6A1"/>
    <property type="match status" value="1"/>
</dbReference>
<dbReference type="GO" id="GO:0030234">
    <property type="term" value="F:enzyme regulator activity"/>
    <property type="evidence" value="ECO:0007669"/>
    <property type="project" value="TreeGrafter"/>
</dbReference>
<evidence type="ECO:0000256" key="12">
    <source>
        <dbReference type="RuleBase" id="RU004396"/>
    </source>
</evidence>
<evidence type="ECO:0000313" key="15">
    <source>
        <dbReference type="Proteomes" id="UP000290900"/>
    </source>
</evidence>
<evidence type="ECO:0000256" key="7">
    <source>
        <dbReference type="ARBA" id="ARBA00022989"/>
    </source>
</evidence>
<organism evidence="14 15">
    <name type="scientific">Brettanomyces naardenensis</name>
    <name type="common">Yeast</name>
    <dbReference type="NCBI Taxonomy" id="13370"/>
    <lineage>
        <taxon>Eukaryota</taxon>
        <taxon>Fungi</taxon>
        <taxon>Dikarya</taxon>
        <taxon>Ascomycota</taxon>
        <taxon>Saccharomycotina</taxon>
        <taxon>Pichiomycetes</taxon>
        <taxon>Pichiales</taxon>
        <taxon>Pichiaceae</taxon>
        <taxon>Brettanomyces</taxon>
    </lineage>
</organism>
<proteinExistence type="inferred from homology"/>
<evidence type="ECO:0000313" key="14">
    <source>
        <dbReference type="EMBL" id="VEU20856.1"/>
    </source>
</evidence>
<dbReference type="InterPro" id="IPR036418">
    <property type="entry name" value="Cyt_c_oxidase_su6a_sf"/>
</dbReference>
<dbReference type="InParanoid" id="A0A448YIZ0"/>
<evidence type="ECO:0000256" key="2">
    <source>
        <dbReference type="ARBA" id="ARBA00004673"/>
    </source>
</evidence>
<evidence type="ECO:0000256" key="10">
    <source>
        <dbReference type="ARBA" id="ARBA00070930"/>
    </source>
</evidence>
<evidence type="ECO:0000256" key="13">
    <source>
        <dbReference type="SAM" id="Phobius"/>
    </source>
</evidence>
<gene>
    <name evidence="14" type="ORF">BRENAR_LOCUS1591</name>
</gene>
<dbReference type="PANTHER" id="PTHR11504:SF0">
    <property type="entry name" value="CYTOCHROME C OXIDASE SUBUNIT"/>
    <property type="match status" value="1"/>
</dbReference>
<dbReference type="EMBL" id="CAACVR010000007">
    <property type="protein sequence ID" value="VEU20856.1"/>
    <property type="molecule type" value="Genomic_DNA"/>
</dbReference>
<keyword evidence="9 13" id="KW-0472">Membrane</keyword>
<evidence type="ECO:0000256" key="4">
    <source>
        <dbReference type="ARBA" id="ARBA00022692"/>
    </source>
</evidence>
<dbReference type="Pfam" id="PF02046">
    <property type="entry name" value="COX6A"/>
    <property type="match status" value="1"/>
</dbReference>
<keyword evidence="6" id="KW-0809">Transit peptide</keyword>
<dbReference type="Gene3D" id="4.10.95.10">
    <property type="entry name" value="Cytochrome c oxidase, subunit VIa"/>
    <property type="match status" value="1"/>
</dbReference>
<reference evidence="14 15" key="1">
    <citation type="submission" date="2018-12" db="EMBL/GenBank/DDBJ databases">
        <authorList>
            <person name="Tiukova I."/>
            <person name="Dainat J."/>
        </authorList>
    </citation>
    <scope>NUCLEOTIDE SEQUENCE [LARGE SCALE GENOMIC DNA]</scope>
</reference>
<dbReference type="SUPFAM" id="SSF81411">
    <property type="entry name" value="Mitochondrial cytochrome c oxidase subunit VIa"/>
    <property type="match status" value="1"/>
</dbReference>
<protein>
    <recommendedName>
        <fullName evidence="10">Cytochrome c oxidase subunit 13, mitochondrial</fullName>
    </recommendedName>
    <alternativeName>
        <fullName evidence="11">Cytochrome c oxidase polypeptide VIa</fullName>
    </alternativeName>
</protein>
<evidence type="ECO:0000256" key="11">
    <source>
        <dbReference type="ARBA" id="ARBA00082360"/>
    </source>
</evidence>
<dbReference type="InterPro" id="IPR001349">
    <property type="entry name" value="Cyt_c_oxidase_su6a"/>
</dbReference>
<feature type="transmembrane region" description="Helical" evidence="13">
    <location>
        <begin position="61"/>
        <end position="80"/>
    </location>
</feature>
<sequence>MFRLFASKQSARAFGRRMQSTAGKLDAEFQAPNPAKGKAFAENAEKIADHSKVGSATWKKVTFFLAVPAIVASGISVFGVEKEHAEHRKHLTALSDDQWPQDYLYQNIRRNDFFWGDGDKTLFWNQGVNRHVKN</sequence>
<evidence type="ECO:0000256" key="9">
    <source>
        <dbReference type="ARBA" id="ARBA00023136"/>
    </source>
</evidence>
<evidence type="ECO:0000256" key="3">
    <source>
        <dbReference type="ARBA" id="ARBA00005553"/>
    </source>
</evidence>
<evidence type="ECO:0000256" key="8">
    <source>
        <dbReference type="ARBA" id="ARBA00023128"/>
    </source>
</evidence>
<comment type="pathway">
    <text evidence="2">Energy metabolism; oxidative phosphorylation.</text>
</comment>
<keyword evidence="15" id="KW-1185">Reference proteome</keyword>